<feature type="compositionally biased region" description="Acidic residues" evidence="1">
    <location>
        <begin position="1"/>
        <end position="10"/>
    </location>
</feature>
<dbReference type="AlphaFoldDB" id="A0A2C9WHH9"/>
<proteinExistence type="predicted"/>
<name>A0A2C9WHH9_MANES</name>
<organism evidence="2">
    <name type="scientific">Manihot esculenta</name>
    <name type="common">Cassava</name>
    <name type="synonym">Jatropha manihot</name>
    <dbReference type="NCBI Taxonomy" id="3983"/>
    <lineage>
        <taxon>Eukaryota</taxon>
        <taxon>Viridiplantae</taxon>
        <taxon>Streptophyta</taxon>
        <taxon>Embryophyta</taxon>
        <taxon>Tracheophyta</taxon>
        <taxon>Spermatophyta</taxon>
        <taxon>Magnoliopsida</taxon>
        <taxon>eudicotyledons</taxon>
        <taxon>Gunneridae</taxon>
        <taxon>Pentapetalae</taxon>
        <taxon>rosids</taxon>
        <taxon>fabids</taxon>
        <taxon>Malpighiales</taxon>
        <taxon>Euphorbiaceae</taxon>
        <taxon>Crotonoideae</taxon>
        <taxon>Manihoteae</taxon>
        <taxon>Manihot</taxon>
    </lineage>
</organism>
<sequence>MMQKEEEEEKNESQATFLINTHSPQLNQQSIVRTP</sequence>
<feature type="region of interest" description="Disordered" evidence="1">
    <location>
        <begin position="1"/>
        <end position="35"/>
    </location>
</feature>
<gene>
    <name evidence="2" type="ORF">MANES_02G216900</name>
</gene>
<feature type="compositionally biased region" description="Polar residues" evidence="1">
    <location>
        <begin position="13"/>
        <end position="35"/>
    </location>
</feature>
<reference evidence="2" key="1">
    <citation type="submission" date="2016-02" db="EMBL/GenBank/DDBJ databases">
        <title>WGS assembly of Manihot esculenta.</title>
        <authorList>
            <person name="Bredeson J.V."/>
            <person name="Prochnik S.E."/>
            <person name="Lyons J.B."/>
            <person name="Schmutz J."/>
            <person name="Grimwood J."/>
            <person name="Vrebalov J."/>
            <person name="Bart R.S."/>
            <person name="Amuge T."/>
            <person name="Ferguson M.E."/>
            <person name="Green R."/>
            <person name="Putnam N."/>
            <person name="Stites J."/>
            <person name="Rounsley S."/>
            <person name="Rokhsar D.S."/>
        </authorList>
    </citation>
    <scope>NUCLEOTIDE SEQUENCE [LARGE SCALE GENOMIC DNA]</scope>
    <source>
        <tissue evidence="2">Leaf</tissue>
    </source>
</reference>
<protein>
    <submittedName>
        <fullName evidence="2">Uncharacterized protein</fullName>
    </submittedName>
</protein>
<evidence type="ECO:0000256" key="1">
    <source>
        <dbReference type="SAM" id="MobiDB-lite"/>
    </source>
</evidence>
<evidence type="ECO:0000313" key="2">
    <source>
        <dbReference type="EMBL" id="OAY58923.1"/>
    </source>
</evidence>
<accession>A0A2C9WHH9</accession>
<dbReference type="EMBL" id="CM004388">
    <property type="protein sequence ID" value="OAY58923.1"/>
    <property type="molecule type" value="Genomic_DNA"/>
</dbReference>